<feature type="region of interest" description="Disordered" evidence="2">
    <location>
        <begin position="572"/>
        <end position="602"/>
    </location>
</feature>
<feature type="compositionally biased region" description="Low complexity" evidence="2">
    <location>
        <begin position="496"/>
        <end position="517"/>
    </location>
</feature>
<feature type="compositionally biased region" description="Acidic residues" evidence="2">
    <location>
        <begin position="1341"/>
        <end position="1356"/>
    </location>
</feature>
<feature type="region of interest" description="Disordered" evidence="2">
    <location>
        <begin position="384"/>
        <end position="479"/>
    </location>
</feature>
<organism evidence="3 4">
    <name type="scientific">Phytophthora nicotianae (strain INRA-310)</name>
    <name type="common">Phytophthora parasitica</name>
    <dbReference type="NCBI Taxonomy" id="761204"/>
    <lineage>
        <taxon>Eukaryota</taxon>
        <taxon>Sar</taxon>
        <taxon>Stramenopiles</taxon>
        <taxon>Oomycota</taxon>
        <taxon>Peronosporomycetes</taxon>
        <taxon>Peronosporales</taxon>
        <taxon>Peronosporaceae</taxon>
        <taxon>Phytophthora</taxon>
    </lineage>
</organism>
<feature type="compositionally biased region" description="Polar residues" evidence="2">
    <location>
        <begin position="718"/>
        <end position="753"/>
    </location>
</feature>
<name>W2PFS4_PHYN3</name>
<proteinExistence type="predicted"/>
<reference evidence="3 4" key="2">
    <citation type="submission" date="2013-11" db="EMBL/GenBank/DDBJ databases">
        <title>The Genome Sequence of Phytophthora parasitica INRA-310.</title>
        <authorList>
            <consortium name="The Broad Institute Genomics Platform"/>
            <person name="Russ C."/>
            <person name="Tyler B."/>
            <person name="Panabieres F."/>
            <person name="Shan W."/>
            <person name="Tripathy S."/>
            <person name="Grunwald N."/>
            <person name="Machado M."/>
            <person name="Johnson C.S."/>
            <person name="Arredondo F."/>
            <person name="Hong C."/>
            <person name="Coffey M."/>
            <person name="Young S.K."/>
            <person name="Zeng Q."/>
            <person name="Gargeya S."/>
            <person name="Fitzgerald M."/>
            <person name="Abouelleil A."/>
            <person name="Alvarado L."/>
            <person name="Chapman S.B."/>
            <person name="Gainer-Dewar J."/>
            <person name="Goldberg J."/>
            <person name="Griggs A."/>
            <person name="Gujja S."/>
            <person name="Hansen M."/>
            <person name="Howarth C."/>
            <person name="Imamovic A."/>
            <person name="Ireland A."/>
            <person name="Larimer J."/>
            <person name="McCowan C."/>
            <person name="Murphy C."/>
            <person name="Pearson M."/>
            <person name="Poon T.W."/>
            <person name="Priest M."/>
            <person name="Roberts A."/>
            <person name="Saif S."/>
            <person name="Shea T."/>
            <person name="Sykes S."/>
            <person name="Wortman J."/>
            <person name="Nusbaum C."/>
            <person name="Birren B."/>
        </authorList>
    </citation>
    <scope>NUCLEOTIDE SEQUENCE [LARGE SCALE GENOMIC DNA]</scope>
    <source>
        <strain evidence="3 4">INRA-310</strain>
    </source>
</reference>
<feature type="compositionally biased region" description="Acidic residues" evidence="2">
    <location>
        <begin position="1110"/>
        <end position="1130"/>
    </location>
</feature>
<feature type="compositionally biased region" description="Polar residues" evidence="2">
    <location>
        <begin position="133"/>
        <end position="142"/>
    </location>
</feature>
<feature type="compositionally biased region" description="Low complexity" evidence="2">
    <location>
        <begin position="113"/>
        <end position="122"/>
    </location>
</feature>
<dbReference type="OMA" id="SANRRGW"/>
<feature type="compositionally biased region" description="Pro residues" evidence="2">
    <location>
        <begin position="754"/>
        <end position="767"/>
    </location>
</feature>
<feature type="compositionally biased region" description="Polar residues" evidence="2">
    <location>
        <begin position="229"/>
        <end position="246"/>
    </location>
</feature>
<sequence length="1649" mass="176037">MERKAPPPRGFGGPPVANGAQPQPFARRNGPPGAFGAPPVAETTELTAPPPPPQQPHPPQSFGFPAARGPVNTSVSANRRGWKPGRVGGRHDSPLYGNHRKRPPSSSMDSNVSWSGSEIESIGGFGGAHSEQEQVSRLSWASSVAAKDEAPKAPQQDLASAASLFVAPEVQHQRTPPPAAASGEQETKQAARSESTMNIQPPKTPMGKPTQDTDGEISAVQRVRMELSSHASTRAGSRTNSSENVFASTIPPVYDEEKSGPQSCPSTFNNTKQPQFSIDKLRQLRSNELVASKLLPTRQSVNSLMGYVRELQLSEATLRKQLVKTKQHTEEELSQSLSKVSELERTMMEVERDREMARRKLEEQEKLIRDLAAKLKQVEAVKAKVNASSSVDELPPIAEESQAVTEKTVPAEEKEPGTPDMPPLAPSPSAQPPPTQRDQAPLTPVQPKDSSRAAQFGLASPRSPNQPLWDPWASGGATPMKNLPPVFTIGSTSLDPAVASSTSAAPTSAADATTTAPEYELKSVLMSPRRDQGQDEASETGDAVEPVKQNESAVAAQQEFAAQYPGAVFNVEAMPSPPYPQHENLSSAETQDGEYGAQSQEKVPLMKSPVQVVPMAMAPTVTVAPVDDNSFDQQEASYVSAEGTNGAEWNVVHDLHVMQPPVASFPPPAEADPVGDAAKTIDENVTPAVPPSFADQATISPPPQAMSENSALDLATPYNESTQTAQSEQTPTADGENVATTMSSSPPLGSASFQPPPMSGDQPPRPASPAKTESKKVAAEPVSLETLLVDFFTEVDKKRLKMAKVESNAHTDSPDRAADEMEKEMENESFVNEVEAEDKVTDELYAEEVVVPPEEVPVEVDTFKFDDEPQTGDIEIATKEDMPEEDIIPVDKESAAIKEETFPFTSEAEDDVTSESTDVVESDDPPAIEESEDIPLAKEAALDDTNDVEAEPEDANVESADVYNTEVIETLTVDDAVFASVEETESVNANVEPADVDMAEVTETTPKDDSVLAPVTETEFVDSDDDEFSASTKADAVNAMVDVVEEASDATVEDADNTESLDEENAMESDDVVEVEVLQEGVDLSYTETVSDTNQEELTAESIEIFSSALEDELEPVDIEEDASSELSEAEAEKPVESENVAVESPESETDSAEDTVIIPSIADTVVEVKELSSDADVLTEATDGEMERAEEESVRSEELELNVEPDLNEEEPDTVVVSVDVDEAPVVQSENGDEVASTLSEENEVEVENNELDVVVEVEVETTANNDEGEMSASDEDHGDEEVIVELDSELPSSSNDVDVVEPLSEEGSVGVSNEGAEVANDVSNDEEPVAAPVAVVESLSEDADVKSDEEDAEENGSAIPVEVEASVPQLDLEEVVATVADETVVHELEEALENEASEQKEDLEEGLSASAEIESVVVEGDEEDAVPDSFFENDVESVEVVLDEEADGDAEASTFSAVEEEQSASEVGEFSEQGEESVVIEATEASIEADTDAPDATEDGTEEIEDVENAAFAATEDVETLAGDDTESAIVAEEELPDAVDEAFAVPADEEALEAIDEPAAEDVPELEEAPVIEEPIASIESADEHADITDETEPRQATDESSTTASEEEESGGLASAVNEVLARLVEPFEAAKTAAPEVATEEELA</sequence>
<feature type="compositionally biased region" description="Acidic residues" evidence="2">
    <location>
        <begin position="1551"/>
        <end position="1574"/>
    </location>
</feature>
<evidence type="ECO:0000313" key="3">
    <source>
        <dbReference type="EMBL" id="ETM98849.1"/>
    </source>
</evidence>
<dbReference type="OrthoDB" id="73448at2759"/>
<feature type="region of interest" description="Disordered" evidence="2">
    <location>
        <begin position="227"/>
        <end position="246"/>
    </location>
</feature>
<feature type="compositionally biased region" description="Basic and acidic residues" evidence="2">
    <location>
        <begin position="803"/>
        <end position="826"/>
    </location>
</feature>
<dbReference type="VEuPathDB" id="FungiDB:PPTG_24543"/>
<feature type="region of interest" description="Disordered" evidence="2">
    <location>
        <begin position="803"/>
        <end position="838"/>
    </location>
</feature>
<feature type="compositionally biased region" description="Acidic residues" evidence="2">
    <location>
        <begin position="1046"/>
        <end position="1074"/>
    </location>
</feature>
<dbReference type="RefSeq" id="XP_008915869.1">
    <property type="nucleotide sequence ID" value="XM_008917621.1"/>
</dbReference>
<feature type="region of interest" description="Disordered" evidence="2">
    <location>
        <begin position="851"/>
        <end position="936"/>
    </location>
</feature>
<reference evidence="4" key="1">
    <citation type="submission" date="2011-12" db="EMBL/GenBank/DDBJ databases">
        <authorList>
            <consortium name="The Broad Institute Genome Sequencing Platform"/>
            <person name="Russ C."/>
            <person name="Tyler B."/>
            <person name="Panabieres F."/>
            <person name="Shan W."/>
            <person name="Tripathy S."/>
            <person name="Grunwald N."/>
            <person name="Machado M."/>
            <person name="Young S.K."/>
            <person name="Zeng Q."/>
            <person name="Gargeya S."/>
            <person name="Fitzgerald M."/>
            <person name="Haas B."/>
            <person name="Abouelleil A."/>
            <person name="Alvarado L."/>
            <person name="Arachchi H.M."/>
            <person name="Berlin A."/>
            <person name="Chapman S.B."/>
            <person name="Gearin G."/>
            <person name="Goldberg J."/>
            <person name="Griggs A."/>
            <person name="Gujja S."/>
            <person name="Hansen M."/>
            <person name="Heiman D."/>
            <person name="Howarth C."/>
            <person name="Larimer J."/>
            <person name="Lui A."/>
            <person name="MacDonald P.J.P."/>
            <person name="McCowen C."/>
            <person name="Montmayeur A."/>
            <person name="Murphy C."/>
            <person name="Neiman D."/>
            <person name="Pearson M."/>
            <person name="Priest M."/>
            <person name="Roberts A."/>
            <person name="Saif S."/>
            <person name="Shea T."/>
            <person name="Sisk P."/>
            <person name="Stolte C."/>
            <person name="Sykes S."/>
            <person name="Wortman J."/>
            <person name="Nusbaum C."/>
            <person name="Birren B."/>
        </authorList>
    </citation>
    <scope>NUCLEOTIDE SEQUENCE [LARGE SCALE GENOMIC DNA]</scope>
    <source>
        <strain evidence="4">INRA-310</strain>
    </source>
</reference>
<dbReference type="STRING" id="761204.W2PFS4"/>
<feature type="compositionally biased region" description="Acidic residues" evidence="2">
    <location>
        <begin position="1200"/>
        <end position="1213"/>
    </location>
</feature>
<feature type="compositionally biased region" description="Polar residues" evidence="2">
    <location>
        <begin position="260"/>
        <end position="273"/>
    </location>
</feature>
<evidence type="ECO:0000256" key="2">
    <source>
        <dbReference type="SAM" id="MobiDB-lite"/>
    </source>
</evidence>
<dbReference type="Proteomes" id="UP000018817">
    <property type="component" value="Unassembled WGS sequence"/>
</dbReference>
<evidence type="ECO:0000256" key="1">
    <source>
        <dbReference type="SAM" id="Coils"/>
    </source>
</evidence>
<accession>W2PFS4</accession>
<feature type="region of interest" description="Disordered" evidence="2">
    <location>
        <begin position="1290"/>
        <end position="1315"/>
    </location>
</feature>
<evidence type="ECO:0000313" key="4">
    <source>
        <dbReference type="Proteomes" id="UP000018817"/>
    </source>
</evidence>
<feature type="compositionally biased region" description="Pro residues" evidence="2">
    <location>
        <begin position="48"/>
        <end position="59"/>
    </location>
</feature>
<dbReference type="EMBL" id="KI669668">
    <property type="protein sequence ID" value="ETM98849.1"/>
    <property type="molecule type" value="Genomic_DNA"/>
</dbReference>
<dbReference type="GeneID" id="20193142"/>
<feature type="region of interest" description="Disordered" evidence="2">
    <location>
        <begin position="1551"/>
        <end position="1622"/>
    </location>
</feature>
<feature type="region of interest" description="Disordered" evidence="2">
    <location>
        <begin position="1447"/>
        <end position="1479"/>
    </location>
</feature>
<feature type="compositionally biased region" description="Pro residues" evidence="2">
    <location>
        <begin position="419"/>
        <end position="435"/>
    </location>
</feature>
<feature type="region of interest" description="Disordered" evidence="2">
    <location>
        <begin position="1341"/>
        <end position="1362"/>
    </location>
</feature>
<feature type="region of interest" description="Disordered" evidence="2">
    <location>
        <begin position="1173"/>
        <end position="1213"/>
    </location>
</feature>
<feature type="compositionally biased region" description="Basic and acidic residues" evidence="2">
    <location>
        <begin position="1585"/>
        <end position="1601"/>
    </location>
</feature>
<feature type="region of interest" description="Disordered" evidence="2">
    <location>
        <begin position="1046"/>
        <end position="1158"/>
    </location>
</feature>
<feature type="compositionally biased region" description="Polar residues" evidence="2">
    <location>
        <begin position="192"/>
        <end position="201"/>
    </location>
</feature>
<feature type="region of interest" description="Disordered" evidence="2">
    <location>
        <begin position="252"/>
        <end position="273"/>
    </location>
</feature>
<keyword evidence="1" id="KW-0175">Coiled coil</keyword>
<feature type="region of interest" description="Disordered" evidence="2">
    <location>
        <begin position="685"/>
        <end position="780"/>
    </location>
</feature>
<feature type="compositionally biased region" description="Basic and acidic residues" evidence="2">
    <location>
        <begin position="1186"/>
        <end position="1199"/>
    </location>
</feature>
<feature type="region of interest" description="Disordered" evidence="2">
    <location>
        <begin position="1229"/>
        <end position="1249"/>
    </location>
</feature>
<feature type="coiled-coil region" evidence="1">
    <location>
        <begin position="326"/>
        <end position="381"/>
    </location>
</feature>
<feature type="region of interest" description="Disordered" evidence="2">
    <location>
        <begin position="1"/>
        <end position="216"/>
    </location>
</feature>
<protein>
    <submittedName>
        <fullName evidence="3">Uncharacterized protein</fullName>
    </submittedName>
</protein>
<feature type="compositionally biased region" description="Low complexity" evidence="2">
    <location>
        <begin position="30"/>
        <end position="41"/>
    </location>
</feature>
<feature type="compositionally biased region" description="Basic and acidic residues" evidence="2">
    <location>
        <begin position="889"/>
        <end position="901"/>
    </location>
</feature>
<feature type="compositionally biased region" description="Acidic residues" evidence="2">
    <location>
        <begin position="907"/>
        <end position="933"/>
    </location>
</feature>
<gene>
    <name evidence="3" type="ORF">PPTG_24543</name>
</gene>
<feature type="region of interest" description="Disordered" evidence="2">
    <location>
        <begin position="492"/>
        <end position="554"/>
    </location>
</feature>